<feature type="transmembrane region" description="Helical" evidence="6">
    <location>
        <begin position="337"/>
        <end position="355"/>
    </location>
</feature>
<feature type="transmembrane region" description="Helical" evidence="6">
    <location>
        <begin position="375"/>
        <end position="398"/>
    </location>
</feature>
<keyword evidence="4 6" id="KW-1133">Transmembrane helix</keyword>
<feature type="transmembrane region" description="Helical" evidence="6">
    <location>
        <begin position="20"/>
        <end position="41"/>
    </location>
</feature>
<keyword evidence="2" id="KW-1003">Cell membrane</keyword>
<accession>A0A1W2H975</accession>
<dbReference type="EMBL" id="LT838813">
    <property type="protein sequence ID" value="SMD45344.1"/>
    <property type="molecule type" value="Genomic_DNA"/>
</dbReference>
<evidence type="ECO:0000256" key="3">
    <source>
        <dbReference type="ARBA" id="ARBA00022692"/>
    </source>
</evidence>
<proteinExistence type="predicted"/>
<sequence length="789" mass="88511">MFKTNFKIALRGFAKHKLTFFINLFGLALGLWAAILIGLWVKSELNAGRDFAEIDQVYRIMEHQRYGSDIFTITSTPGILANDLKEYFSEVEKSATYSWSQENLFVKENTRLKLNGFFAGEDYLHIMQYAFLHGDRNRALSEINHIVLTADAAIKLFGKTDVIGESVVMKETEGENSFIVKAVLAPFSKDSYADFDYILPFQFMLDKPYNSWLKEWGNNGPSTIVKLHKDADWQAFSASIADYIVEKNDGSNVTLFAYPQSELYLHGKFKDGIQQGGRIEYVRLFSVIGIFVLLIACINFMNLSTAKSQKRAKEVGVRKVVGAEKGALVNQFLSESLLMTVFATAISLLLVELTLPIFNTLTGKVMSVPYADGMFWLQLLGIMLFTGLVAGSYPAFYLSATKVVSVFKSHTKAGKGVVMARKGLVTFQFILATVLIVSTLVVYQQINFALNQNLGYDKEQLLVVPLEGKLMDNYEVFKNRLDQNNEVRSISRSTHSLLGRNSNTGDVNWEGKDPDFNALFEIMRMDYGFIETLGLQLIKGEDFSREKGADSIQGAIINKRAYELITENNPDALSFNLWGDDRIITGVVDDFHFQSFHQAMEPVIILLDPSFASNCFIKVGTGDIQNTISSIENLALEINPDFPFQYSFMDENYARMYSEDVKIGELAKYFSILTILISCLGLLGLSAHIAEQKTKEIGIRKVLGATTFSILNVINKEFIAIVSISILLGSGLAYWAMQEWLSGYAYRIEFEWWFIPTAAAVILSIAYLTVTLQALKSAQINPSSTLKSE</sequence>
<dbReference type="AlphaFoldDB" id="A0A1W2H975"/>
<evidence type="ECO:0000256" key="2">
    <source>
        <dbReference type="ARBA" id="ARBA00022475"/>
    </source>
</evidence>
<evidence type="ECO:0000256" key="4">
    <source>
        <dbReference type="ARBA" id="ARBA00022989"/>
    </source>
</evidence>
<keyword evidence="3 6" id="KW-0812">Transmembrane</keyword>
<dbReference type="PANTHER" id="PTHR30572">
    <property type="entry name" value="MEMBRANE COMPONENT OF TRANSPORTER-RELATED"/>
    <property type="match status" value="1"/>
</dbReference>
<dbReference type="RefSeq" id="WP_084122111.1">
    <property type="nucleotide sequence ID" value="NZ_LT838813.1"/>
</dbReference>
<reference evidence="10" key="1">
    <citation type="submission" date="2017-04" db="EMBL/GenBank/DDBJ databases">
        <authorList>
            <person name="Varghese N."/>
            <person name="Submissions S."/>
        </authorList>
    </citation>
    <scope>NUCLEOTIDE SEQUENCE [LARGE SCALE GENOMIC DNA]</scope>
    <source>
        <strain evidence="10">DSM 16537</strain>
    </source>
</reference>
<evidence type="ECO:0000259" key="8">
    <source>
        <dbReference type="Pfam" id="PF12704"/>
    </source>
</evidence>
<protein>
    <submittedName>
        <fullName evidence="9">ABC-type antimicrobial peptide transport system, permease component</fullName>
    </submittedName>
</protein>
<feature type="transmembrane region" description="Helical" evidence="6">
    <location>
        <begin position="752"/>
        <end position="770"/>
    </location>
</feature>
<dbReference type="InterPro" id="IPR025857">
    <property type="entry name" value="MacB_PCD"/>
</dbReference>
<comment type="subcellular location">
    <subcellularLocation>
        <location evidence="1">Cell membrane</location>
        <topology evidence="1">Multi-pass membrane protein</topology>
    </subcellularLocation>
</comment>
<dbReference type="Pfam" id="PF12704">
    <property type="entry name" value="MacB_PCD"/>
    <property type="match status" value="1"/>
</dbReference>
<gene>
    <name evidence="9" type="ORF">SAMN00777080_3993</name>
</gene>
<dbReference type="GO" id="GO:0005886">
    <property type="term" value="C:plasma membrane"/>
    <property type="evidence" value="ECO:0007669"/>
    <property type="project" value="UniProtKB-SubCell"/>
</dbReference>
<name>A0A1W2H975_9BACT</name>
<dbReference type="PANTHER" id="PTHR30572:SF18">
    <property type="entry name" value="ABC-TYPE MACROLIDE FAMILY EXPORT SYSTEM PERMEASE COMPONENT 2"/>
    <property type="match status" value="1"/>
</dbReference>
<feature type="transmembrane region" description="Helical" evidence="6">
    <location>
        <begin position="718"/>
        <end position="737"/>
    </location>
</feature>
<dbReference type="Pfam" id="PF02687">
    <property type="entry name" value="FtsX"/>
    <property type="match status" value="2"/>
</dbReference>
<feature type="domain" description="ABC3 transporter permease C-terminal" evidence="7">
    <location>
        <begin position="287"/>
        <end position="397"/>
    </location>
</feature>
<dbReference type="OrthoDB" id="5933722at2"/>
<feature type="transmembrane region" description="Helical" evidence="6">
    <location>
        <begin position="281"/>
        <end position="303"/>
    </location>
</feature>
<dbReference type="GO" id="GO:0022857">
    <property type="term" value="F:transmembrane transporter activity"/>
    <property type="evidence" value="ECO:0007669"/>
    <property type="project" value="TreeGrafter"/>
</dbReference>
<evidence type="ECO:0000256" key="6">
    <source>
        <dbReference type="SAM" id="Phobius"/>
    </source>
</evidence>
<dbReference type="InterPro" id="IPR050250">
    <property type="entry name" value="Macrolide_Exporter_MacB"/>
</dbReference>
<dbReference type="Proteomes" id="UP000192333">
    <property type="component" value="Chromosome I"/>
</dbReference>
<feature type="transmembrane region" description="Helical" evidence="6">
    <location>
        <begin position="669"/>
        <end position="690"/>
    </location>
</feature>
<organism evidence="9 10">
    <name type="scientific">Aquiflexum balticum DSM 16537</name>
    <dbReference type="NCBI Taxonomy" id="758820"/>
    <lineage>
        <taxon>Bacteria</taxon>
        <taxon>Pseudomonadati</taxon>
        <taxon>Bacteroidota</taxon>
        <taxon>Cytophagia</taxon>
        <taxon>Cytophagales</taxon>
        <taxon>Cyclobacteriaceae</taxon>
        <taxon>Aquiflexum</taxon>
    </lineage>
</organism>
<keyword evidence="10" id="KW-1185">Reference proteome</keyword>
<evidence type="ECO:0000259" key="7">
    <source>
        <dbReference type="Pfam" id="PF02687"/>
    </source>
</evidence>
<evidence type="ECO:0000313" key="9">
    <source>
        <dbReference type="EMBL" id="SMD45344.1"/>
    </source>
</evidence>
<evidence type="ECO:0000313" key="10">
    <source>
        <dbReference type="Proteomes" id="UP000192333"/>
    </source>
</evidence>
<feature type="domain" description="ABC3 transporter permease C-terminal" evidence="7">
    <location>
        <begin position="670"/>
        <end position="782"/>
    </location>
</feature>
<dbReference type="InterPro" id="IPR003838">
    <property type="entry name" value="ABC3_permease_C"/>
</dbReference>
<keyword evidence="5 6" id="KW-0472">Membrane</keyword>
<evidence type="ECO:0000256" key="5">
    <source>
        <dbReference type="ARBA" id="ARBA00023136"/>
    </source>
</evidence>
<feature type="domain" description="MacB-like periplasmic core" evidence="8">
    <location>
        <begin position="21"/>
        <end position="242"/>
    </location>
</feature>
<dbReference type="STRING" id="758820.SAMN00777080_3993"/>
<feature type="transmembrane region" description="Helical" evidence="6">
    <location>
        <begin position="419"/>
        <end position="443"/>
    </location>
</feature>
<evidence type="ECO:0000256" key="1">
    <source>
        <dbReference type="ARBA" id="ARBA00004651"/>
    </source>
</evidence>